<evidence type="ECO:0000259" key="3">
    <source>
        <dbReference type="Pfam" id="PF13731"/>
    </source>
</evidence>
<feature type="compositionally biased region" description="Gly residues" evidence="1">
    <location>
        <begin position="69"/>
        <end position="78"/>
    </location>
</feature>
<accession>A0A430ACH8</accession>
<sequence length="257" mass="27382">MKNTMKMMVTVATLTSIAGGMTALAAGEKDSATTKGRVNFTTGGLEGGTLPPTHPEEKPSFPIQPGEPGEPGGQGEGGPLSLDFAPGFNFDVHEVSTKDEEYSAKLITDTNTDEEVANFAQVSDRRGTSTGWELSLTQEDQFKTEDGSELNGAELHLKNSTYFSMMPEMTAAEVTKEQDLKITPETTSVLMEANDGKGMGSHTIRFGSMADGSAADAVTLKVPGTAIQYADKEYTTTLNWNINAKPDNNEGENGQEV</sequence>
<feature type="domain" description="WxL" evidence="3">
    <location>
        <begin position="29"/>
        <end position="246"/>
    </location>
</feature>
<dbReference type="RefSeq" id="WP_126830675.1">
    <property type="nucleotide sequence ID" value="NZ_CBCRYB010000019.1"/>
</dbReference>
<keyword evidence="2" id="KW-0732">Signal</keyword>
<dbReference type="InterPro" id="IPR027994">
    <property type="entry name" value="WxL_dom"/>
</dbReference>
<protein>
    <recommendedName>
        <fullName evidence="3">WxL domain-containing protein</fullName>
    </recommendedName>
</protein>
<dbReference type="EMBL" id="NGJY01000001">
    <property type="protein sequence ID" value="RSU04925.1"/>
    <property type="molecule type" value="Genomic_DNA"/>
</dbReference>
<evidence type="ECO:0000256" key="1">
    <source>
        <dbReference type="SAM" id="MobiDB-lite"/>
    </source>
</evidence>
<evidence type="ECO:0000313" key="4">
    <source>
        <dbReference type="EMBL" id="RSU04925.1"/>
    </source>
</evidence>
<feature type="chain" id="PRO_5019511933" description="WxL domain-containing protein" evidence="2">
    <location>
        <begin position="26"/>
        <end position="257"/>
    </location>
</feature>
<comment type="caution">
    <text evidence="4">The sequence shown here is derived from an EMBL/GenBank/DDBJ whole genome shotgun (WGS) entry which is preliminary data.</text>
</comment>
<keyword evidence="5" id="KW-1185">Reference proteome</keyword>
<proteinExistence type="predicted"/>
<evidence type="ECO:0000256" key="2">
    <source>
        <dbReference type="SAM" id="SignalP"/>
    </source>
</evidence>
<feature type="region of interest" description="Disordered" evidence="1">
    <location>
        <begin position="29"/>
        <end position="82"/>
    </location>
</feature>
<organism evidence="4 5">
    <name type="scientific">Vagococcus fessus</name>
    <dbReference type="NCBI Taxonomy" id="120370"/>
    <lineage>
        <taxon>Bacteria</taxon>
        <taxon>Bacillati</taxon>
        <taxon>Bacillota</taxon>
        <taxon>Bacilli</taxon>
        <taxon>Lactobacillales</taxon>
        <taxon>Enterococcaceae</taxon>
        <taxon>Vagococcus</taxon>
    </lineage>
</organism>
<dbReference type="OrthoDB" id="2319900at2"/>
<dbReference type="Pfam" id="PF13731">
    <property type="entry name" value="WxL"/>
    <property type="match status" value="1"/>
</dbReference>
<evidence type="ECO:0000313" key="5">
    <source>
        <dbReference type="Proteomes" id="UP000287101"/>
    </source>
</evidence>
<reference evidence="4 5" key="1">
    <citation type="submission" date="2017-05" db="EMBL/GenBank/DDBJ databases">
        <title>Vagococcus spp. assemblies.</title>
        <authorList>
            <person name="Gulvik C.A."/>
        </authorList>
    </citation>
    <scope>NUCLEOTIDE SEQUENCE [LARGE SCALE GENOMIC DNA]</scope>
    <source>
        <strain evidence="4 5">CCUG 41755</strain>
    </source>
</reference>
<dbReference type="Proteomes" id="UP000287101">
    <property type="component" value="Unassembled WGS sequence"/>
</dbReference>
<name>A0A430ACH8_9ENTE</name>
<dbReference type="AlphaFoldDB" id="A0A430ACH8"/>
<feature type="signal peptide" evidence="2">
    <location>
        <begin position="1"/>
        <end position="25"/>
    </location>
</feature>
<gene>
    <name evidence="4" type="ORF">CBF31_02575</name>
</gene>